<dbReference type="HAMAP" id="MF_00347">
    <property type="entry name" value="Polyphosphate_kinase"/>
    <property type="match status" value="1"/>
</dbReference>
<dbReference type="CDD" id="cd09165">
    <property type="entry name" value="PLDc_PaPPK1_C1_like"/>
    <property type="match status" value="1"/>
</dbReference>
<evidence type="ECO:0000259" key="14">
    <source>
        <dbReference type="Pfam" id="PF17941"/>
    </source>
</evidence>
<feature type="binding site" evidence="8">
    <location>
        <position position="88"/>
    </location>
    <ligand>
        <name>ATP</name>
        <dbReference type="ChEBI" id="CHEBI:30616"/>
    </ligand>
</feature>
<dbReference type="Gene3D" id="3.30.870.10">
    <property type="entry name" value="Endonuclease Chain A"/>
    <property type="match status" value="2"/>
</dbReference>
<evidence type="ECO:0000256" key="5">
    <source>
        <dbReference type="ARBA" id="ARBA00022777"/>
    </source>
</evidence>
<dbReference type="EC" id="2.7.4.1" evidence="8 9"/>
<evidence type="ECO:0000256" key="2">
    <source>
        <dbReference type="ARBA" id="ARBA00022679"/>
    </source>
</evidence>
<feature type="domain" description="Polyphosphate kinase middle" evidence="11">
    <location>
        <begin position="165"/>
        <end position="345"/>
    </location>
</feature>
<comment type="catalytic activity">
    <reaction evidence="8 9">
        <text>[phosphate](n) + ATP = [phosphate](n+1) + ADP</text>
        <dbReference type="Rhea" id="RHEA:19573"/>
        <dbReference type="Rhea" id="RHEA-COMP:9859"/>
        <dbReference type="Rhea" id="RHEA-COMP:14280"/>
        <dbReference type="ChEBI" id="CHEBI:16838"/>
        <dbReference type="ChEBI" id="CHEBI:30616"/>
        <dbReference type="ChEBI" id="CHEBI:456216"/>
        <dbReference type="EC" id="2.7.4.1"/>
    </reaction>
</comment>
<dbReference type="InterPro" id="IPR003414">
    <property type="entry name" value="PP_kinase"/>
</dbReference>
<evidence type="ECO:0000256" key="9">
    <source>
        <dbReference type="RuleBase" id="RU003800"/>
    </source>
</evidence>
<protein>
    <recommendedName>
        <fullName evidence="8 9">Polyphosphate kinase</fullName>
        <ecNumber evidence="8 9">2.7.4.1</ecNumber>
    </recommendedName>
    <alternativeName>
        <fullName evidence="8">ATP-polyphosphate phosphotransferase</fullName>
    </alternativeName>
    <alternativeName>
        <fullName evidence="8">Polyphosphoric acid kinase</fullName>
    </alternativeName>
</protein>
<dbReference type="Pfam" id="PF02503">
    <property type="entry name" value="PP_kinase"/>
    <property type="match status" value="1"/>
</dbReference>
<keyword evidence="3 8" id="KW-0479">Metal-binding</keyword>
<dbReference type="InterPro" id="IPR024953">
    <property type="entry name" value="PP_kinase_middle"/>
</dbReference>
<dbReference type="GO" id="GO:0008976">
    <property type="term" value="F:polyphosphate kinase activity"/>
    <property type="evidence" value="ECO:0007669"/>
    <property type="project" value="UniProtKB-UniRule"/>
</dbReference>
<feature type="domain" description="Polyphosphate kinase N-terminal" evidence="12">
    <location>
        <begin position="50"/>
        <end position="156"/>
    </location>
</feature>
<dbReference type="NCBIfam" id="TIGR03705">
    <property type="entry name" value="poly_P_kin"/>
    <property type="match status" value="1"/>
</dbReference>
<evidence type="ECO:0000256" key="3">
    <source>
        <dbReference type="ARBA" id="ARBA00022723"/>
    </source>
</evidence>
<dbReference type="PANTHER" id="PTHR30218:SF0">
    <property type="entry name" value="POLYPHOSPHATE KINASE"/>
    <property type="match status" value="1"/>
</dbReference>
<comment type="PTM">
    <text evidence="8 9">An intermediate of this reaction is the autophosphorylated ppk in which a phosphate is covalently linked to a histidine residue through a N-P bond.</text>
</comment>
<organism evidence="15 16">
    <name type="scientific">Patulibacter medicamentivorans</name>
    <dbReference type="NCBI Taxonomy" id="1097667"/>
    <lineage>
        <taxon>Bacteria</taxon>
        <taxon>Bacillati</taxon>
        <taxon>Actinomycetota</taxon>
        <taxon>Thermoleophilia</taxon>
        <taxon>Solirubrobacterales</taxon>
        <taxon>Patulibacteraceae</taxon>
        <taxon>Patulibacter</taxon>
    </lineage>
</organism>
<dbReference type="GO" id="GO:0009358">
    <property type="term" value="C:polyphosphate kinase complex"/>
    <property type="evidence" value="ECO:0007669"/>
    <property type="project" value="InterPro"/>
</dbReference>
<dbReference type="Pfam" id="PF13089">
    <property type="entry name" value="PP_kinase_N"/>
    <property type="match status" value="1"/>
</dbReference>
<dbReference type="GO" id="GO:0005524">
    <property type="term" value="F:ATP binding"/>
    <property type="evidence" value="ECO:0007669"/>
    <property type="project" value="UniProtKB-KW"/>
</dbReference>
<dbReference type="CDD" id="cd09168">
    <property type="entry name" value="PLDc_PaPPK1_C2_like"/>
    <property type="match status" value="1"/>
</dbReference>
<keyword evidence="4 8" id="KW-0547">Nucleotide-binding</keyword>
<keyword evidence="16" id="KW-1185">Reference proteome</keyword>
<keyword evidence="6 8" id="KW-0067">ATP-binding</keyword>
<dbReference type="SUPFAM" id="SSF143724">
    <property type="entry name" value="PHP14-like"/>
    <property type="match status" value="1"/>
</dbReference>
<evidence type="ECO:0000313" key="15">
    <source>
        <dbReference type="EMBL" id="EHN09900.1"/>
    </source>
</evidence>
<dbReference type="FunFam" id="3.30.870.10:FF:000001">
    <property type="entry name" value="Polyphosphate kinase"/>
    <property type="match status" value="1"/>
</dbReference>
<dbReference type="InterPro" id="IPR036832">
    <property type="entry name" value="PPK_N_dom_sf"/>
</dbReference>
<feature type="binding site" evidence="8">
    <location>
        <position position="610"/>
    </location>
    <ligand>
        <name>ATP</name>
        <dbReference type="ChEBI" id="CHEBI:30616"/>
    </ligand>
</feature>
<evidence type="ECO:0000259" key="13">
    <source>
        <dbReference type="Pfam" id="PF13090"/>
    </source>
</evidence>
<keyword evidence="7 8" id="KW-0460">Magnesium</keyword>
<keyword evidence="5 8" id="KW-0418">Kinase</keyword>
<sequence>MHDDPSPASATTVPGPVEDPAAATANGSARPAPPAAADDDLPDPADPQFFVNRELSWIDFDERVLELARDPRQRLLERAKFAAIFASNLDEFFMIRVAGLHAKVWAENRRRGPDGRTADQVLDELRAKVDPLVRQHARLVIDELLPQLTETGIRLVRHDQLDDAQKATVADRFQNRIYPVLTPLAVGLGRPFPYISNLSLNLGVLVRDPDTGQTVFARVKLPTEVLDRLERVDGAGSGEEQVFVPLEEVVEAHLDRLFPGMEILDRGMFRVTRDADFEISDEADDVKRALEAELRNRRFGEIVRVEIDADVTEALRTEIVEQLGVEERMVYDVDGLLDLTALWQLVKAPGHNDLLDPPWRPVTPPRLREGDDEQADVFAAMRRGDVLVHHPYDSFETSVERFVEQASADRDVLAIKMTVYRTSADSTLLPALVRASERGKQTVALVELKARFDEQANIRWAQVLEDTGVHVVYGHPALKTHAKCILVVRREGDRVRHYVHVGTGNYNAKTARLYTDFGLFTCDPEIGADVADMFNQLTGFAKPGRFRKSLVAPNGLRDGLLAELERTVQAHREGKPARVVLKMNSIVDRQSIQALYRASQAGVPIDINVRGICCLRVGIPGLSETIRVRSVLGRFLEHSRIYAFERGDETTVLMGSADIMERNLDNRVELVVPVDEPLAKEQLLDALERSLADEDGSWLLQPDGSWERVDAADPEHPNGLQRGLMELHARRAREADLEE</sequence>
<dbReference type="PIRSF" id="PIRSF015589">
    <property type="entry name" value="PP_kinase"/>
    <property type="match status" value="1"/>
</dbReference>
<dbReference type="NCBIfam" id="NF003921">
    <property type="entry name" value="PRK05443.2-2"/>
    <property type="match status" value="1"/>
</dbReference>
<dbReference type="InterPro" id="IPR041108">
    <property type="entry name" value="PP_kinase_C_1"/>
</dbReference>
<dbReference type="SUPFAM" id="SSF56024">
    <property type="entry name" value="Phospholipase D/nuclease"/>
    <property type="match status" value="2"/>
</dbReference>
<feature type="active site" description="Phosphohistidine intermediate" evidence="8">
    <location>
        <position position="481"/>
    </location>
</feature>
<feature type="binding site" evidence="8">
    <location>
        <position position="421"/>
    </location>
    <ligand>
        <name>Mg(2+)</name>
        <dbReference type="ChEBI" id="CHEBI:18420"/>
    </ligand>
</feature>
<feature type="domain" description="Polyphosphate kinase C-terminal" evidence="13">
    <location>
        <begin position="550"/>
        <end position="714"/>
    </location>
</feature>
<dbReference type="PATRIC" id="fig|1097667.3.peg.3230"/>
<feature type="binding site" evidence="8">
    <location>
        <position position="514"/>
    </location>
    <ligand>
        <name>ATP</name>
        <dbReference type="ChEBI" id="CHEBI:30616"/>
    </ligand>
</feature>
<dbReference type="InterPro" id="IPR025198">
    <property type="entry name" value="PPK_N_dom"/>
</dbReference>
<comment type="similarity">
    <text evidence="8 9">Belongs to the polyphosphate kinase 1 (PPK1) family.</text>
</comment>
<dbReference type="RefSeq" id="WP_007577160.1">
    <property type="nucleotide sequence ID" value="NZ_AGUD01000247.1"/>
</dbReference>
<dbReference type="AlphaFoldDB" id="H0E8U5"/>
<dbReference type="GO" id="GO:0006799">
    <property type="term" value="P:polyphosphate biosynthetic process"/>
    <property type="evidence" value="ECO:0007669"/>
    <property type="project" value="UniProtKB-UniRule"/>
</dbReference>
<feature type="binding site" evidence="8">
    <location>
        <position position="638"/>
    </location>
    <ligand>
        <name>ATP</name>
        <dbReference type="ChEBI" id="CHEBI:30616"/>
    </ligand>
</feature>
<dbReference type="Pfam" id="PF17941">
    <property type="entry name" value="PP_kinase_C_1"/>
    <property type="match status" value="1"/>
</dbReference>
<dbReference type="Proteomes" id="UP000005143">
    <property type="component" value="Unassembled WGS sequence"/>
</dbReference>
<dbReference type="InterPro" id="IPR036830">
    <property type="entry name" value="PP_kinase_middle_dom_sf"/>
</dbReference>
<dbReference type="Gene3D" id="1.20.58.310">
    <property type="entry name" value="Polyphosphate kinase N-terminal domain"/>
    <property type="match status" value="1"/>
</dbReference>
<feature type="region of interest" description="Disordered" evidence="10">
    <location>
        <begin position="1"/>
        <end position="45"/>
    </location>
</feature>
<evidence type="ECO:0000256" key="6">
    <source>
        <dbReference type="ARBA" id="ARBA00022840"/>
    </source>
</evidence>
<evidence type="ECO:0000256" key="4">
    <source>
        <dbReference type="ARBA" id="ARBA00022741"/>
    </source>
</evidence>
<keyword evidence="1 8" id="KW-0597">Phosphoprotein</keyword>
<dbReference type="EMBL" id="AGUD01000247">
    <property type="protein sequence ID" value="EHN09900.1"/>
    <property type="molecule type" value="Genomic_DNA"/>
</dbReference>
<comment type="caution">
    <text evidence="15">The sequence shown here is derived from an EMBL/GenBank/DDBJ whole genome shotgun (WGS) entry which is preliminary data.</text>
</comment>
<dbReference type="NCBIfam" id="NF003918">
    <property type="entry name" value="PRK05443.1-2"/>
    <property type="match status" value="1"/>
</dbReference>
<keyword evidence="2 8" id="KW-0808">Transferase</keyword>
<comment type="function">
    <text evidence="8 9">Catalyzes the reversible transfer of the terminal phosphate of ATP to form a long-chain polyphosphate (polyP).</text>
</comment>
<name>H0E8U5_9ACTN</name>
<evidence type="ECO:0000259" key="11">
    <source>
        <dbReference type="Pfam" id="PF02503"/>
    </source>
</evidence>
<dbReference type="GO" id="GO:0046872">
    <property type="term" value="F:metal ion binding"/>
    <property type="evidence" value="ECO:0007669"/>
    <property type="project" value="UniProtKB-KW"/>
</dbReference>
<evidence type="ECO:0000313" key="16">
    <source>
        <dbReference type="Proteomes" id="UP000005143"/>
    </source>
</evidence>
<evidence type="ECO:0000259" key="12">
    <source>
        <dbReference type="Pfam" id="PF13089"/>
    </source>
</evidence>
<dbReference type="InterPro" id="IPR025200">
    <property type="entry name" value="PPK_C_dom2"/>
</dbReference>
<dbReference type="Gene3D" id="3.30.1840.10">
    <property type="entry name" value="Polyphosphate kinase middle domain"/>
    <property type="match status" value="1"/>
</dbReference>
<reference evidence="15 16" key="1">
    <citation type="journal article" date="2013" name="Biodegradation">
        <title>Quantitative proteomic analysis of ibuprofen-degrading Patulibacter sp. strain I11.</title>
        <authorList>
            <person name="Almeida B."/>
            <person name="Kjeldal H."/>
            <person name="Lolas I."/>
            <person name="Knudsen A.D."/>
            <person name="Carvalho G."/>
            <person name="Nielsen K.L."/>
            <person name="Barreto Crespo M.T."/>
            <person name="Stensballe A."/>
            <person name="Nielsen J.L."/>
        </authorList>
    </citation>
    <scope>NUCLEOTIDE SEQUENCE [LARGE SCALE GENOMIC DNA]</scope>
    <source>
        <strain evidence="15 16">I11</strain>
    </source>
</reference>
<evidence type="ECO:0000256" key="7">
    <source>
        <dbReference type="ARBA" id="ARBA00022842"/>
    </source>
</evidence>
<evidence type="ECO:0000256" key="8">
    <source>
        <dbReference type="HAMAP-Rule" id="MF_00347"/>
    </source>
</evidence>
<dbReference type="Pfam" id="PF13090">
    <property type="entry name" value="PP_kinase_C"/>
    <property type="match status" value="1"/>
</dbReference>
<feature type="binding site" evidence="8">
    <location>
        <position position="451"/>
    </location>
    <ligand>
        <name>Mg(2+)</name>
        <dbReference type="ChEBI" id="CHEBI:18420"/>
    </ligand>
</feature>
<accession>H0E8U5</accession>
<comment type="cofactor">
    <cofactor evidence="8">
        <name>Mg(2+)</name>
        <dbReference type="ChEBI" id="CHEBI:18420"/>
    </cofactor>
</comment>
<dbReference type="PANTHER" id="PTHR30218">
    <property type="entry name" value="POLYPHOSPHATE KINASE"/>
    <property type="match status" value="1"/>
</dbReference>
<proteinExistence type="inferred from homology"/>
<evidence type="ECO:0000256" key="10">
    <source>
        <dbReference type="SAM" id="MobiDB-lite"/>
    </source>
</evidence>
<gene>
    <name evidence="8" type="primary">ppk</name>
    <name evidence="15" type="ORF">PAI11_32590</name>
</gene>
<evidence type="ECO:0000256" key="1">
    <source>
        <dbReference type="ARBA" id="ARBA00022553"/>
    </source>
</evidence>
<dbReference type="NCBIfam" id="NF003917">
    <property type="entry name" value="PRK05443.1-1"/>
    <property type="match status" value="1"/>
</dbReference>
<dbReference type="SUPFAM" id="SSF140356">
    <property type="entry name" value="PPK N-terminal domain-like"/>
    <property type="match status" value="1"/>
</dbReference>
<feature type="domain" description="Polyphosphate kinase C-terminal" evidence="14">
    <location>
        <begin position="376"/>
        <end position="542"/>
    </location>
</feature>